<dbReference type="SUPFAM" id="SSF53098">
    <property type="entry name" value="Ribonuclease H-like"/>
    <property type="match status" value="1"/>
</dbReference>
<feature type="domain" description="RNase H type-1" evidence="1">
    <location>
        <begin position="91"/>
        <end position="204"/>
    </location>
</feature>
<dbReference type="Gene3D" id="3.30.420.10">
    <property type="entry name" value="Ribonuclease H-like superfamily/Ribonuclease H"/>
    <property type="match status" value="1"/>
</dbReference>
<dbReference type="EMBL" id="LR862153">
    <property type="protein sequence ID" value="CAD1835838.1"/>
    <property type="molecule type" value="Genomic_DNA"/>
</dbReference>
<evidence type="ECO:0000313" key="2">
    <source>
        <dbReference type="EMBL" id="CAD1835838.1"/>
    </source>
</evidence>
<dbReference type="GO" id="GO:0003676">
    <property type="term" value="F:nucleic acid binding"/>
    <property type="evidence" value="ECO:0007669"/>
    <property type="project" value="InterPro"/>
</dbReference>
<gene>
    <name evidence="2" type="ORF">CB5_LOCUS19049</name>
</gene>
<dbReference type="CDD" id="cd06222">
    <property type="entry name" value="RNase_H_like"/>
    <property type="match status" value="1"/>
</dbReference>
<reference evidence="2" key="1">
    <citation type="submission" date="2020-07" db="EMBL/GenBank/DDBJ databases">
        <authorList>
            <person name="Lin J."/>
        </authorList>
    </citation>
    <scope>NUCLEOTIDE SEQUENCE</scope>
</reference>
<name>A0A6V7PYQ6_ANACO</name>
<dbReference type="InterPro" id="IPR053151">
    <property type="entry name" value="RNase_H-like"/>
</dbReference>
<proteinExistence type="predicted"/>
<organism evidence="2">
    <name type="scientific">Ananas comosus var. bracteatus</name>
    <name type="common">red pineapple</name>
    <dbReference type="NCBI Taxonomy" id="296719"/>
    <lineage>
        <taxon>Eukaryota</taxon>
        <taxon>Viridiplantae</taxon>
        <taxon>Streptophyta</taxon>
        <taxon>Embryophyta</taxon>
        <taxon>Tracheophyta</taxon>
        <taxon>Spermatophyta</taxon>
        <taxon>Magnoliopsida</taxon>
        <taxon>Liliopsida</taxon>
        <taxon>Poales</taxon>
        <taxon>Bromeliaceae</taxon>
        <taxon>Bromelioideae</taxon>
        <taxon>Ananas</taxon>
    </lineage>
</organism>
<dbReference type="PANTHER" id="PTHR47723">
    <property type="entry name" value="OS05G0353850 PROTEIN"/>
    <property type="match status" value="1"/>
</dbReference>
<dbReference type="Pfam" id="PF13456">
    <property type="entry name" value="RVT_3"/>
    <property type="match status" value="1"/>
</dbReference>
<dbReference type="InterPro" id="IPR044730">
    <property type="entry name" value="RNase_H-like_dom_plant"/>
</dbReference>
<evidence type="ECO:0000259" key="1">
    <source>
        <dbReference type="PROSITE" id="PS50879"/>
    </source>
</evidence>
<protein>
    <recommendedName>
        <fullName evidence="1">RNase H type-1 domain-containing protein</fullName>
    </recommendedName>
</protein>
<sequence length="204" mass="22552">MISLPLAQWMKDEVNSHQVSPHYLLPWEVLFPFACWTIWHTRNKTIFEPDIQIGNPVASCIAKAAEFYHNGLNHHQKPNKSPVILSGKPPNEGYFKLNTDGAAKGNPGPAGAGGIIRNHRGFWVKGFSRKVGLATNIIAELWALRDGLKLAQGLGIHKLEVELDAQVAIILTINSDTDLHHCAPILLDCRWLLTQLGCSTLCLP</sequence>
<dbReference type="GO" id="GO:0004523">
    <property type="term" value="F:RNA-DNA hybrid ribonuclease activity"/>
    <property type="evidence" value="ECO:0007669"/>
    <property type="project" value="InterPro"/>
</dbReference>
<dbReference type="InterPro" id="IPR012337">
    <property type="entry name" value="RNaseH-like_sf"/>
</dbReference>
<dbReference type="AlphaFoldDB" id="A0A6V7PYQ6"/>
<dbReference type="InterPro" id="IPR036397">
    <property type="entry name" value="RNaseH_sf"/>
</dbReference>
<dbReference type="InterPro" id="IPR002156">
    <property type="entry name" value="RNaseH_domain"/>
</dbReference>
<accession>A0A6V7PYQ6</accession>
<dbReference type="PANTHER" id="PTHR47723:SF20">
    <property type="entry name" value="RNASE H TYPE-1 DOMAIN-CONTAINING PROTEIN"/>
    <property type="match status" value="1"/>
</dbReference>
<dbReference type="PROSITE" id="PS50879">
    <property type="entry name" value="RNASE_H_1"/>
    <property type="match status" value="1"/>
</dbReference>